<reference evidence="2 3" key="1">
    <citation type="submission" date="2021-06" db="EMBL/GenBank/DDBJ databases">
        <authorList>
            <person name="Sun Q."/>
            <person name="Li D."/>
        </authorList>
    </citation>
    <scope>NUCLEOTIDE SEQUENCE [LARGE SCALE GENOMIC DNA]</scope>
    <source>
        <strain evidence="2 3">MSJ-2</strain>
    </source>
</reference>
<dbReference type="EMBL" id="JAHLQN010000001">
    <property type="protein sequence ID" value="MBU5626068.1"/>
    <property type="molecule type" value="Genomic_DNA"/>
</dbReference>
<accession>A0ABS6F7M7</accession>
<evidence type="ECO:0008006" key="4">
    <source>
        <dbReference type="Google" id="ProtNLM"/>
    </source>
</evidence>
<sequence length="62" mass="6802">MGDGNMNNTAVRAIITVAVFLLLYCLSGPVIGWTQYDMYLKGIEFLAAVIGAGCYWIGRNKK</sequence>
<dbReference type="Proteomes" id="UP000787672">
    <property type="component" value="Unassembled WGS sequence"/>
</dbReference>
<protein>
    <recommendedName>
        <fullName evidence="4">TMhelix containing protein</fullName>
    </recommendedName>
</protein>
<feature type="transmembrane region" description="Helical" evidence="1">
    <location>
        <begin position="38"/>
        <end position="58"/>
    </location>
</feature>
<proteinExistence type="predicted"/>
<comment type="caution">
    <text evidence="2">The sequence shown here is derived from an EMBL/GenBank/DDBJ whole genome shotgun (WGS) entry which is preliminary data.</text>
</comment>
<gene>
    <name evidence="2" type="ORF">KQI82_03840</name>
</gene>
<keyword evidence="1" id="KW-0472">Membrane</keyword>
<evidence type="ECO:0000313" key="2">
    <source>
        <dbReference type="EMBL" id="MBU5626068.1"/>
    </source>
</evidence>
<name>A0ABS6F7M7_9FIRM</name>
<evidence type="ECO:0000313" key="3">
    <source>
        <dbReference type="Proteomes" id="UP000787672"/>
    </source>
</evidence>
<organism evidence="2 3">
    <name type="scientific">Dysosmobacter acutus</name>
    <dbReference type="NCBI Taxonomy" id="2841504"/>
    <lineage>
        <taxon>Bacteria</taxon>
        <taxon>Bacillati</taxon>
        <taxon>Bacillota</taxon>
        <taxon>Clostridia</taxon>
        <taxon>Eubacteriales</taxon>
        <taxon>Oscillospiraceae</taxon>
        <taxon>Dysosmobacter</taxon>
    </lineage>
</organism>
<keyword evidence="1" id="KW-1133">Transmembrane helix</keyword>
<keyword evidence="3" id="KW-1185">Reference proteome</keyword>
<keyword evidence="1" id="KW-0812">Transmembrane</keyword>
<evidence type="ECO:0000256" key="1">
    <source>
        <dbReference type="SAM" id="Phobius"/>
    </source>
</evidence>
<feature type="transmembrane region" description="Helical" evidence="1">
    <location>
        <begin position="12"/>
        <end position="32"/>
    </location>
</feature>